<keyword evidence="9" id="KW-1185">Reference proteome</keyword>
<dbReference type="RefSeq" id="WP_035912476.1">
    <property type="nucleotide sequence ID" value="NZ_AVPJ01000002.1"/>
</dbReference>
<accession>A0A0A0JCA5</accession>
<feature type="compositionally biased region" description="Low complexity" evidence="5">
    <location>
        <begin position="80"/>
        <end position="110"/>
    </location>
</feature>
<reference evidence="8 9" key="1">
    <citation type="submission" date="2013-08" db="EMBL/GenBank/DDBJ databases">
        <title>The genome sequence of Knoellia sinensis.</title>
        <authorList>
            <person name="Zhu W."/>
            <person name="Wang G."/>
        </authorList>
    </citation>
    <scope>NUCLEOTIDE SEQUENCE [LARGE SCALE GENOMIC DNA]</scope>
    <source>
        <strain evidence="8 9">KCTC 19936</strain>
    </source>
</reference>
<dbReference type="InterPro" id="IPR054121">
    <property type="entry name" value="ArfA_BON-like"/>
</dbReference>
<keyword evidence="2 4" id="KW-0472">Membrane</keyword>
<sequence length="368" mass="36460">MDTPENPRVTNSDYESSRRAMGADGSFDSQTTTSSTTEWDTVTRRYKRGLGGPWWLALIGVPAILAAVGLGLNGDDTDAEATPTAATSPTSADASATPSDTASANASASPFSLERVGNELTVRGVVPDDAAKTALLDELRAKVPGVNIVDELTVTAGAAAAPTAALGALADAAGAGGDFSFDFDGSALALKGVAASEDAKAAAETAAKAAFPDATIDNQLTVGAGGAATPSASASPSASPSADAAGAACGTLAADIKTITDASKINFANNGTTLAPASETTVKSIAEKWQGCTTAKLNVTGYTSSQGSTATNQRLSTERAAAVKKALEANGVTAANVTSSGKGEANPIASNNTTAGQNANRRVEITVG</sequence>
<dbReference type="Proteomes" id="UP000030002">
    <property type="component" value="Unassembled WGS sequence"/>
</dbReference>
<evidence type="ECO:0000313" key="9">
    <source>
        <dbReference type="Proteomes" id="UP000030002"/>
    </source>
</evidence>
<dbReference type="STRING" id="1385520.N802_12945"/>
<evidence type="ECO:0000256" key="4">
    <source>
        <dbReference type="PROSITE-ProRule" id="PRU00473"/>
    </source>
</evidence>
<evidence type="ECO:0000256" key="2">
    <source>
        <dbReference type="ARBA" id="ARBA00023136"/>
    </source>
</evidence>
<dbReference type="GO" id="GO:0009279">
    <property type="term" value="C:cell outer membrane"/>
    <property type="evidence" value="ECO:0007669"/>
    <property type="project" value="UniProtKB-SubCell"/>
</dbReference>
<dbReference type="OrthoDB" id="5166631at2"/>
<dbReference type="PRINTS" id="PR01021">
    <property type="entry name" value="OMPADOMAIN"/>
</dbReference>
<keyword evidence="6" id="KW-1133">Transmembrane helix</keyword>
<comment type="caution">
    <text evidence="8">The sequence shown here is derived from an EMBL/GenBank/DDBJ whole genome shotgun (WGS) entry which is preliminary data.</text>
</comment>
<dbReference type="EMBL" id="AVPJ01000002">
    <property type="protein sequence ID" value="KGN34424.1"/>
    <property type="molecule type" value="Genomic_DNA"/>
</dbReference>
<evidence type="ECO:0000256" key="3">
    <source>
        <dbReference type="ARBA" id="ARBA00023237"/>
    </source>
</evidence>
<dbReference type="PROSITE" id="PS51123">
    <property type="entry name" value="OMPA_2"/>
    <property type="match status" value="1"/>
</dbReference>
<feature type="compositionally biased region" description="Polar residues" evidence="5">
    <location>
        <begin position="348"/>
        <end position="360"/>
    </location>
</feature>
<evidence type="ECO:0000256" key="5">
    <source>
        <dbReference type="SAM" id="MobiDB-lite"/>
    </source>
</evidence>
<dbReference type="InterPro" id="IPR050330">
    <property type="entry name" value="Bact_OuterMem_StrucFunc"/>
</dbReference>
<dbReference type="PANTHER" id="PTHR30329">
    <property type="entry name" value="STATOR ELEMENT OF FLAGELLAR MOTOR COMPLEX"/>
    <property type="match status" value="1"/>
</dbReference>
<name>A0A0A0JCA5_9MICO</name>
<feature type="region of interest" description="Disordered" evidence="5">
    <location>
        <begin position="338"/>
        <end position="368"/>
    </location>
</feature>
<dbReference type="InterPro" id="IPR006664">
    <property type="entry name" value="OMP_bac"/>
</dbReference>
<gene>
    <name evidence="8" type="ORF">N802_12945</name>
</gene>
<keyword evidence="3" id="KW-0998">Cell outer membrane</keyword>
<dbReference type="AlphaFoldDB" id="A0A0A0JCA5"/>
<evidence type="ECO:0000259" key="7">
    <source>
        <dbReference type="PROSITE" id="PS51123"/>
    </source>
</evidence>
<evidence type="ECO:0000313" key="8">
    <source>
        <dbReference type="EMBL" id="KGN34424.1"/>
    </source>
</evidence>
<comment type="subcellular location">
    <subcellularLocation>
        <location evidence="1">Cell outer membrane</location>
    </subcellularLocation>
</comment>
<proteinExistence type="predicted"/>
<dbReference type="InterPro" id="IPR006665">
    <property type="entry name" value="OmpA-like"/>
</dbReference>
<dbReference type="CDD" id="cd07185">
    <property type="entry name" value="OmpA_C-like"/>
    <property type="match status" value="1"/>
</dbReference>
<dbReference type="SUPFAM" id="SSF103088">
    <property type="entry name" value="OmpA-like"/>
    <property type="match status" value="1"/>
</dbReference>
<feature type="region of interest" description="Disordered" evidence="5">
    <location>
        <begin position="1"/>
        <end position="38"/>
    </location>
</feature>
<dbReference type="eggNOG" id="COG2885">
    <property type="taxonomic scope" value="Bacteria"/>
</dbReference>
<dbReference type="Pfam" id="PF21923">
    <property type="entry name" value="BON_like"/>
    <property type="match status" value="1"/>
</dbReference>
<keyword evidence="6" id="KW-0812">Transmembrane</keyword>
<dbReference type="PANTHER" id="PTHR30329:SF21">
    <property type="entry name" value="LIPOPROTEIN YIAD-RELATED"/>
    <property type="match status" value="1"/>
</dbReference>
<feature type="compositionally biased region" description="Low complexity" evidence="5">
    <location>
        <begin position="24"/>
        <end position="38"/>
    </location>
</feature>
<dbReference type="Gene3D" id="3.30.1330.60">
    <property type="entry name" value="OmpA-like domain"/>
    <property type="match status" value="1"/>
</dbReference>
<feature type="region of interest" description="Disordered" evidence="5">
    <location>
        <begin position="79"/>
        <end position="110"/>
    </location>
</feature>
<dbReference type="Gene3D" id="3.40.1520.20">
    <property type="match status" value="1"/>
</dbReference>
<feature type="domain" description="OmpA-like" evidence="7">
    <location>
        <begin position="254"/>
        <end position="368"/>
    </location>
</feature>
<organism evidence="8 9">
    <name type="scientific">Knoellia sinensis KCTC 19936</name>
    <dbReference type="NCBI Taxonomy" id="1385520"/>
    <lineage>
        <taxon>Bacteria</taxon>
        <taxon>Bacillati</taxon>
        <taxon>Actinomycetota</taxon>
        <taxon>Actinomycetes</taxon>
        <taxon>Micrococcales</taxon>
        <taxon>Intrasporangiaceae</taxon>
        <taxon>Knoellia</taxon>
    </lineage>
</organism>
<feature type="transmembrane region" description="Helical" evidence="6">
    <location>
        <begin position="54"/>
        <end position="72"/>
    </location>
</feature>
<dbReference type="InterPro" id="IPR036737">
    <property type="entry name" value="OmpA-like_sf"/>
</dbReference>
<dbReference type="Pfam" id="PF00691">
    <property type="entry name" value="OmpA"/>
    <property type="match status" value="1"/>
</dbReference>
<protein>
    <recommendedName>
        <fullName evidence="7">OmpA-like domain-containing protein</fullName>
    </recommendedName>
</protein>
<evidence type="ECO:0000256" key="1">
    <source>
        <dbReference type="ARBA" id="ARBA00004442"/>
    </source>
</evidence>
<evidence type="ECO:0000256" key="6">
    <source>
        <dbReference type="SAM" id="Phobius"/>
    </source>
</evidence>